<keyword evidence="2" id="KW-1185">Reference proteome</keyword>
<proteinExistence type="predicted"/>
<dbReference type="Proteomes" id="UP001151760">
    <property type="component" value="Unassembled WGS sequence"/>
</dbReference>
<gene>
    <name evidence="1" type="ORF">Tco_1043814</name>
</gene>
<reference evidence="1" key="2">
    <citation type="submission" date="2022-01" db="EMBL/GenBank/DDBJ databases">
        <authorList>
            <person name="Yamashiro T."/>
            <person name="Shiraishi A."/>
            <person name="Satake H."/>
            <person name="Nakayama K."/>
        </authorList>
    </citation>
    <scope>NUCLEOTIDE SEQUENCE</scope>
</reference>
<evidence type="ECO:0000313" key="1">
    <source>
        <dbReference type="EMBL" id="GJT77089.1"/>
    </source>
</evidence>
<protein>
    <submittedName>
        <fullName evidence="1">Uncharacterized protein</fullName>
    </submittedName>
</protein>
<accession>A0ABQ5GPE1</accession>
<dbReference type="EMBL" id="BQNB010018682">
    <property type="protein sequence ID" value="GJT77089.1"/>
    <property type="molecule type" value="Genomic_DNA"/>
</dbReference>
<reference evidence="1" key="1">
    <citation type="journal article" date="2022" name="Int. J. Mol. Sci.">
        <title>Draft Genome of Tanacetum Coccineum: Genomic Comparison of Closely Related Tanacetum-Family Plants.</title>
        <authorList>
            <person name="Yamashiro T."/>
            <person name="Shiraishi A."/>
            <person name="Nakayama K."/>
            <person name="Satake H."/>
        </authorList>
    </citation>
    <scope>NUCLEOTIDE SEQUENCE</scope>
</reference>
<feature type="non-terminal residue" evidence="1">
    <location>
        <position position="81"/>
    </location>
</feature>
<organism evidence="1 2">
    <name type="scientific">Tanacetum coccineum</name>
    <dbReference type="NCBI Taxonomy" id="301880"/>
    <lineage>
        <taxon>Eukaryota</taxon>
        <taxon>Viridiplantae</taxon>
        <taxon>Streptophyta</taxon>
        <taxon>Embryophyta</taxon>
        <taxon>Tracheophyta</taxon>
        <taxon>Spermatophyta</taxon>
        <taxon>Magnoliopsida</taxon>
        <taxon>eudicotyledons</taxon>
        <taxon>Gunneridae</taxon>
        <taxon>Pentapetalae</taxon>
        <taxon>asterids</taxon>
        <taxon>campanulids</taxon>
        <taxon>Asterales</taxon>
        <taxon>Asteraceae</taxon>
        <taxon>Asteroideae</taxon>
        <taxon>Anthemideae</taxon>
        <taxon>Anthemidinae</taxon>
        <taxon>Tanacetum</taxon>
    </lineage>
</organism>
<name>A0ABQ5GPE1_9ASTR</name>
<evidence type="ECO:0000313" key="2">
    <source>
        <dbReference type="Proteomes" id="UP001151760"/>
    </source>
</evidence>
<sequence>MSSPNHFTSDIEDAFSFMNILNYTSVSSDYFLASSGSSSFNSSENSIIDNMIPPVFSSFYNNLYLKDVQAFYAKESPISSP</sequence>
<comment type="caution">
    <text evidence="1">The sequence shown here is derived from an EMBL/GenBank/DDBJ whole genome shotgun (WGS) entry which is preliminary data.</text>
</comment>